<evidence type="ECO:0000259" key="9">
    <source>
        <dbReference type="Pfam" id="PF13231"/>
    </source>
</evidence>
<comment type="caution">
    <text evidence="10">The sequence shown here is derived from an EMBL/GenBank/DDBJ whole genome shotgun (WGS) entry which is preliminary data.</text>
</comment>
<feature type="domain" description="Glycosyltransferase RgtA/B/C/D-like" evidence="9">
    <location>
        <begin position="62"/>
        <end position="220"/>
    </location>
</feature>
<feature type="transmembrane region" description="Helical" evidence="8">
    <location>
        <begin position="318"/>
        <end position="336"/>
    </location>
</feature>
<evidence type="ECO:0000256" key="4">
    <source>
        <dbReference type="ARBA" id="ARBA00022679"/>
    </source>
</evidence>
<feature type="transmembrane region" description="Helical" evidence="8">
    <location>
        <begin position="205"/>
        <end position="226"/>
    </location>
</feature>
<dbReference type="InterPro" id="IPR038731">
    <property type="entry name" value="RgtA/B/C-like"/>
</dbReference>
<gene>
    <name evidence="10" type="ORF">U473_12305</name>
</gene>
<evidence type="ECO:0000313" key="10">
    <source>
        <dbReference type="EMBL" id="KXG44717.1"/>
    </source>
</evidence>
<dbReference type="AlphaFoldDB" id="A0A135L741"/>
<dbReference type="GO" id="GO:0016763">
    <property type="term" value="F:pentosyltransferase activity"/>
    <property type="evidence" value="ECO:0007669"/>
    <property type="project" value="TreeGrafter"/>
</dbReference>
<feature type="transmembrane region" description="Helical" evidence="8">
    <location>
        <begin position="175"/>
        <end position="193"/>
    </location>
</feature>
<keyword evidence="7 8" id="KW-0472">Membrane</keyword>
<dbReference type="EMBL" id="LSKU01000001">
    <property type="protein sequence ID" value="KXG44717.1"/>
    <property type="molecule type" value="Genomic_DNA"/>
</dbReference>
<keyword evidence="6 8" id="KW-1133">Transmembrane helix</keyword>
<dbReference type="Pfam" id="PF13231">
    <property type="entry name" value="PMT_2"/>
    <property type="match status" value="1"/>
</dbReference>
<evidence type="ECO:0000256" key="7">
    <source>
        <dbReference type="ARBA" id="ARBA00023136"/>
    </source>
</evidence>
<keyword evidence="2" id="KW-1003">Cell membrane</keyword>
<keyword evidence="3" id="KW-0328">Glycosyltransferase</keyword>
<evidence type="ECO:0000313" key="11">
    <source>
        <dbReference type="Proteomes" id="UP000070352"/>
    </source>
</evidence>
<dbReference type="GO" id="GO:0009103">
    <property type="term" value="P:lipopolysaccharide biosynthetic process"/>
    <property type="evidence" value="ECO:0007669"/>
    <property type="project" value="UniProtKB-ARBA"/>
</dbReference>
<evidence type="ECO:0000256" key="1">
    <source>
        <dbReference type="ARBA" id="ARBA00004651"/>
    </source>
</evidence>
<dbReference type="GO" id="GO:0005886">
    <property type="term" value="C:plasma membrane"/>
    <property type="evidence" value="ECO:0007669"/>
    <property type="project" value="UniProtKB-SubCell"/>
</dbReference>
<dbReference type="Proteomes" id="UP000070352">
    <property type="component" value="Unassembled WGS sequence"/>
</dbReference>
<evidence type="ECO:0000256" key="5">
    <source>
        <dbReference type="ARBA" id="ARBA00022692"/>
    </source>
</evidence>
<feature type="transmembrane region" description="Helical" evidence="8">
    <location>
        <begin position="279"/>
        <end position="297"/>
    </location>
</feature>
<feature type="transmembrane region" description="Helical" evidence="8">
    <location>
        <begin position="371"/>
        <end position="392"/>
    </location>
</feature>
<keyword evidence="4" id="KW-0808">Transferase</keyword>
<evidence type="ECO:0000256" key="6">
    <source>
        <dbReference type="ARBA" id="ARBA00022989"/>
    </source>
</evidence>
<evidence type="ECO:0000256" key="2">
    <source>
        <dbReference type="ARBA" id="ARBA00022475"/>
    </source>
</evidence>
<keyword evidence="11" id="KW-1185">Reference proteome</keyword>
<dbReference type="PANTHER" id="PTHR33908:SF11">
    <property type="entry name" value="MEMBRANE PROTEIN"/>
    <property type="match status" value="1"/>
</dbReference>
<dbReference type="PANTHER" id="PTHR33908">
    <property type="entry name" value="MANNOSYLTRANSFERASE YKCB-RELATED"/>
    <property type="match status" value="1"/>
</dbReference>
<name>A0A135L741_9BACI</name>
<comment type="subcellular location">
    <subcellularLocation>
        <location evidence="1">Cell membrane</location>
        <topology evidence="1">Multi-pass membrane protein</topology>
    </subcellularLocation>
</comment>
<protein>
    <recommendedName>
        <fullName evidence="9">Glycosyltransferase RgtA/B/C/D-like domain-containing protein</fullName>
    </recommendedName>
</protein>
<proteinExistence type="predicted"/>
<sequence>MIKGEKWLIFFALGVIAIPRLLYIGRYPDSWDTVDFALGVVRYDIYNMQPHFPGYPLYLLPTKWMNKLVSEPIISLSLVSAIAGIIMIPLIYFTIKNWLGKKIALFTTILSAVNPLLWLMAEQPMSDSLGMMMIWVVLWIISRTFNQSLTQSEYLRTGIIASFVYGLAMGVRISYFPFVAVLLLPLLMSSFDLQQRIKWRTLLRHTVLMALSLFFGLALWFFPVAYTEGGLLPYLRLGIAFTSGHFTDWGGTVLTSPRYLDRVESFIKLIWVSLGGKSWIISFFLFGGLLWIVYHFLKVSKKIRLFPKYFHFQSMKSYRCLLYLLSTIPYILWAFIGQNLDKPRHVAILIPFILIGFVWSLGKIGRFSKPIFLGLAFVTMITSIPLVEQYAVEKPPMVQLANQINQSYHPEQTTIFTWEEQRVIQYLYPDFQTIRLRNPADFENQILIYGENRRILVTNAVLDGFGEQKGKYAPYLKPVFQTEADSFLYPTYYQIVLYEALPELYEKLKH</sequence>
<feature type="transmembrane region" description="Helical" evidence="8">
    <location>
        <begin position="102"/>
        <end position="119"/>
    </location>
</feature>
<feature type="transmembrane region" description="Helical" evidence="8">
    <location>
        <begin position="7"/>
        <end position="25"/>
    </location>
</feature>
<reference evidence="10 11" key="1">
    <citation type="submission" date="2016-02" db="EMBL/GenBank/DDBJ databases">
        <title>Draft Genome for Tepidibacillus decaturensis nov. sp. Strain Z9, an Anaerobic, Moderately Thermophilic and Heterotrophic Bacterium from Deep Subsurface of the Illinois Basin, USA.</title>
        <authorList>
            <person name="Dong Y."/>
            <person name="Chang J.Y."/>
            <person name="Sanford R."/>
            <person name="Fouke B.W."/>
        </authorList>
    </citation>
    <scope>NUCLEOTIDE SEQUENCE [LARGE SCALE GENOMIC DNA]</scope>
    <source>
        <strain evidence="10 11">Z9</strain>
    </source>
</reference>
<evidence type="ECO:0000256" key="3">
    <source>
        <dbReference type="ARBA" id="ARBA00022676"/>
    </source>
</evidence>
<dbReference type="STRING" id="1413211.U473_12305"/>
<accession>A0A135L741</accession>
<feature type="transmembrane region" description="Helical" evidence="8">
    <location>
        <begin position="342"/>
        <end position="359"/>
    </location>
</feature>
<dbReference type="InterPro" id="IPR050297">
    <property type="entry name" value="LipidA_mod_glycosyltrf_83"/>
</dbReference>
<evidence type="ECO:0000256" key="8">
    <source>
        <dbReference type="SAM" id="Phobius"/>
    </source>
</evidence>
<feature type="transmembrane region" description="Helical" evidence="8">
    <location>
        <begin position="73"/>
        <end position="95"/>
    </location>
</feature>
<keyword evidence="5 8" id="KW-0812">Transmembrane</keyword>
<organism evidence="10 11">
    <name type="scientific">Tepidibacillus decaturensis</name>
    <dbReference type="NCBI Taxonomy" id="1413211"/>
    <lineage>
        <taxon>Bacteria</taxon>
        <taxon>Bacillati</taxon>
        <taxon>Bacillota</taxon>
        <taxon>Bacilli</taxon>
        <taxon>Bacillales</taxon>
        <taxon>Bacillaceae</taxon>
        <taxon>Tepidibacillus</taxon>
    </lineage>
</organism>